<dbReference type="HAMAP" id="MF_01384">
    <property type="entry name" value="UreD"/>
    <property type="match status" value="1"/>
</dbReference>
<sequence>MTQITLCNDMAGEESNEAASTVTSLPAASVSARGWEAELVLGYEVSRDKTVLRHSSHRGPLTIQRALYPEGGVCHSHLLHPPGGVVGGDSLDVNVCVSAGAEVLLTTPGATRFYRSDGRVANLEQHFTVGEHARLEWVPLENIAFPGAILTTHTDFRLSTTSQFIGWDIWTLGQPATETPFGNGDLNGLTRVFIDDTLILCERLRVNPETQRFSASSLRDHPVCSTLIMYDGHRQKRTSDETEQSLCEQSLCEQLVEWWESERENVQQKDPSIVFGFTDCDGLLIVRGLGEKTEALFEVYTRIWQKVRHEWTGSIPDIPRIWRT</sequence>
<name>A0A2N7LGN8_9GAMM</name>
<evidence type="ECO:0000313" key="6">
    <source>
        <dbReference type="Proteomes" id="UP000235387"/>
    </source>
</evidence>
<proteinExistence type="inferred from homology"/>
<keyword evidence="2 4" id="KW-0996">Nickel insertion</keyword>
<dbReference type="EMBL" id="MDAL01000002">
    <property type="protein sequence ID" value="PMN94712.1"/>
    <property type="molecule type" value="Genomic_DNA"/>
</dbReference>
<comment type="caution">
    <text evidence="5">The sequence shown here is derived from an EMBL/GenBank/DDBJ whole genome shotgun (WGS) entry which is preliminary data.</text>
</comment>
<keyword evidence="3 4" id="KW-0143">Chaperone</keyword>
<dbReference type="PANTHER" id="PTHR33643:SF1">
    <property type="entry name" value="UREASE ACCESSORY PROTEIN D"/>
    <property type="match status" value="1"/>
</dbReference>
<comment type="similarity">
    <text evidence="1 4">Belongs to the UreD family.</text>
</comment>
<dbReference type="GO" id="GO:0016151">
    <property type="term" value="F:nickel cation binding"/>
    <property type="evidence" value="ECO:0007669"/>
    <property type="project" value="UniProtKB-UniRule"/>
</dbReference>
<dbReference type="Pfam" id="PF01774">
    <property type="entry name" value="UreD"/>
    <property type="match status" value="1"/>
</dbReference>
<evidence type="ECO:0000256" key="3">
    <source>
        <dbReference type="ARBA" id="ARBA00023186"/>
    </source>
</evidence>
<reference evidence="6" key="1">
    <citation type="submission" date="2016-07" db="EMBL/GenBank/DDBJ databases">
        <title>Nontailed viruses are major unrecognized killers of bacteria in the ocean.</title>
        <authorList>
            <person name="Kauffman K."/>
            <person name="Hussain F."/>
            <person name="Yang J."/>
            <person name="Arevalo P."/>
            <person name="Brown J."/>
            <person name="Cutler M."/>
            <person name="Kelly L."/>
            <person name="Polz M.F."/>
        </authorList>
    </citation>
    <scope>NUCLEOTIDE SEQUENCE [LARGE SCALE GENOMIC DNA]</scope>
    <source>
        <strain evidence="6">10N.261.45.A10</strain>
    </source>
</reference>
<comment type="function">
    <text evidence="4">Required for maturation of urease via the functional incorporation of the urease nickel metallocenter.</text>
</comment>
<dbReference type="PANTHER" id="PTHR33643">
    <property type="entry name" value="UREASE ACCESSORY PROTEIN D"/>
    <property type="match status" value="1"/>
</dbReference>
<comment type="subcellular location">
    <subcellularLocation>
        <location evidence="4">Cytoplasm</location>
    </subcellularLocation>
</comment>
<accession>A0A2N7LGN8</accession>
<evidence type="ECO:0000256" key="2">
    <source>
        <dbReference type="ARBA" id="ARBA00022988"/>
    </source>
</evidence>
<evidence type="ECO:0000256" key="1">
    <source>
        <dbReference type="ARBA" id="ARBA00007177"/>
    </source>
</evidence>
<evidence type="ECO:0000313" key="5">
    <source>
        <dbReference type="EMBL" id="PMN94712.1"/>
    </source>
</evidence>
<gene>
    <name evidence="4" type="primary">ureD</name>
    <name evidence="5" type="ORF">BCT23_01390</name>
</gene>
<protein>
    <recommendedName>
        <fullName evidence="4">Urease accessory protein UreD</fullName>
    </recommendedName>
</protein>
<organism evidence="5 6">
    <name type="scientific">Enterovibrio norvegicus</name>
    <dbReference type="NCBI Taxonomy" id="188144"/>
    <lineage>
        <taxon>Bacteria</taxon>
        <taxon>Pseudomonadati</taxon>
        <taxon>Pseudomonadota</taxon>
        <taxon>Gammaproteobacteria</taxon>
        <taxon>Vibrionales</taxon>
        <taxon>Vibrionaceae</taxon>
        <taxon>Enterovibrio</taxon>
    </lineage>
</organism>
<evidence type="ECO:0000256" key="4">
    <source>
        <dbReference type="HAMAP-Rule" id="MF_01384"/>
    </source>
</evidence>
<dbReference type="Proteomes" id="UP000235387">
    <property type="component" value="Unassembled WGS sequence"/>
</dbReference>
<comment type="subunit">
    <text evidence="4">UreD, UreF and UreG form a complex that acts as a GTP-hydrolysis-dependent molecular chaperone, activating the urease apoprotein by helping to assemble the nickel containing metallocenter of UreC. The UreE protein probably delivers the nickel.</text>
</comment>
<dbReference type="InterPro" id="IPR002669">
    <property type="entry name" value="UreD"/>
</dbReference>
<dbReference type="RefSeq" id="WP_102389838.1">
    <property type="nucleotide sequence ID" value="NZ_MDAL01000002.1"/>
</dbReference>
<keyword evidence="4" id="KW-0963">Cytoplasm</keyword>
<dbReference type="AlphaFoldDB" id="A0A2N7LGN8"/>
<dbReference type="GO" id="GO:0005737">
    <property type="term" value="C:cytoplasm"/>
    <property type="evidence" value="ECO:0007669"/>
    <property type="project" value="UniProtKB-SubCell"/>
</dbReference>